<protein>
    <submittedName>
        <fullName evidence="13">Receptor-like kinase TMK3</fullName>
    </submittedName>
</protein>
<dbReference type="FunFam" id="3.80.10.10:FF:000190">
    <property type="entry name" value="Receptor-like kinase TMK4"/>
    <property type="match status" value="1"/>
</dbReference>
<evidence type="ECO:0000259" key="11">
    <source>
        <dbReference type="Pfam" id="PF08263"/>
    </source>
</evidence>
<dbReference type="Pfam" id="PF13855">
    <property type="entry name" value="LRR_8"/>
    <property type="match status" value="1"/>
</dbReference>
<evidence type="ECO:0000256" key="2">
    <source>
        <dbReference type="ARBA" id="ARBA00022614"/>
    </source>
</evidence>
<evidence type="ECO:0000256" key="9">
    <source>
        <dbReference type="ARBA" id="ARBA00023180"/>
    </source>
</evidence>
<dbReference type="GO" id="GO:0016020">
    <property type="term" value="C:membrane"/>
    <property type="evidence" value="ECO:0007669"/>
    <property type="project" value="UniProtKB-SubCell"/>
</dbReference>
<dbReference type="InterPro" id="IPR003591">
    <property type="entry name" value="Leu-rich_rpt_typical-subtyp"/>
</dbReference>
<reference evidence="12" key="1">
    <citation type="journal article" date="2019" name="Database">
        <title>The radish genome database (RadishGD): an integrated information resource for radish genomics.</title>
        <authorList>
            <person name="Yu H.J."/>
            <person name="Baek S."/>
            <person name="Lee Y.J."/>
            <person name="Cho A."/>
            <person name="Mun J.H."/>
        </authorList>
    </citation>
    <scope>NUCLEOTIDE SEQUENCE [LARGE SCALE GENOMIC DNA]</scope>
    <source>
        <strain evidence="12">cv. WK10039</strain>
    </source>
</reference>
<feature type="domain" description="Leucine-rich repeat-containing N-terminal plant-type" evidence="11">
    <location>
        <begin position="22"/>
        <end position="57"/>
    </location>
</feature>
<sequence>MTRSHLPLLCLLLFFLNFATSHDDVTIMQALRSSLTLTSYGNWSDPDPCKWEAVQCDGSKRVTMIQLKQKGIQGTLPPDLGKLSELIVLEFFSNKISGPVPDLSGLTHLQTLNLHDNLFNSTPDNLFSGMNSIQEVCLDNNPFSSWKIPETVKEATSLKSLSLVNCSVTGSIPDFFSSETLPNLVSLKLSRNNLHGGLPESFGRSSLQQLYLDWQILNGSISVLQSMTSLVEFNVRANFFSGFIPDLSGLQNLTLFNVRDNKLTGLIPPSLTALPNLTVVNLTNNYIQGPMPLFQKSVEVDAIFAAGRFCQETPGTPCDPQVQTLISIAESFGFPLNLAKGWKGNDSCDTWLGINCYESHITGISLWGQELKGSISPSFANLTSLELIDLSNNNLTGSIPTELTTLPKLRILDVSNNNINGDVPKFSGNVIVVTTGNANIGTKNKGTLAKKE</sequence>
<dbReference type="AlphaFoldDB" id="A0A6J0LEW2"/>
<keyword evidence="3" id="KW-0812">Transmembrane</keyword>
<dbReference type="GeneID" id="108829606"/>
<dbReference type="Proteomes" id="UP000504610">
    <property type="component" value="Chromosome 4"/>
</dbReference>
<dbReference type="KEGG" id="rsz:108829606"/>
<evidence type="ECO:0000313" key="12">
    <source>
        <dbReference type="Proteomes" id="UP000504610"/>
    </source>
</evidence>
<organism evidence="12 13">
    <name type="scientific">Raphanus sativus</name>
    <name type="common">Radish</name>
    <name type="synonym">Raphanus raphanistrum var. sativus</name>
    <dbReference type="NCBI Taxonomy" id="3726"/>
    <lineage>
        <taxon>Eukaryota</taxon>
        <taxon>Viridiplantae</taxon>
        <taxon>Streptophyta</taxon>
        <taxon>Embryophyta</taxon>
        <taxon>Tracheophyta</taxon>
        <taxon>Spermatophyta</taxon>
        <taxon>Magnoliopsida</taxon>
        <taxon>eudicotyledons</taxon>
        <taxon>Gunneridae</taxon>
        <taxon>Pentapetalae</taxon>
        <taxon>rosids</taxon>
        <taxon>malvids</taxon>
        <taxon>Brassicales</taxon>
        <taxon>Brassicaceae</taxon>
        <taxon>Brassiceae</taxon>
        <taxon>Raphanus</taxon>
    </lineage>
</organism>
<comment type="subcellular location">
    <subcellularLocation>
        <location evidence="1">Membrane</location>
        <topology evidence="1">Single-pass membrane protein</topology>
    </subcellularLocation>
</comment>
<reference evidence="13" key="2">
    <citation type="submission" date="2025-08" db="UniProtKB">
        <authorList>
            <consortium name="RefSeq"/>
        </authorList>
    </citation>
    <scope>IDENTIFICATION</scope>
    <source>
        <tissue evidence="13">Leaf</tissue>
    </source>
</reference>
<evidence type="ECO:0000313" key="13">
    <source>
        <dbReference type="RefSeq" id="XP_018458735.2"/>
    </source>
</evidence>
<feature type="domain" description="Leucine-rich repeat-containing N-terminal plant-type" evidence="11">
    <location>
        <begin position="319"/>
        <end position="356"/>
    </location>
</feature>
<dbReference type="PANTHER" id="PTHR47986:SF24">
    <property type="entry name" value="RECEPTOR-LIKE KINASE TMK3"/>
    <property type="match status" value="1"/>
</dbReference>
<keyword evidence="12" id="KW-1185">Reference proteome</keyword>
<evidence type="ECO:0000256" key="7">
    <source>
        <dbReference type="ARBA" id="ARBA00023136"/>
    </source>
</evidence>
<feature type="chain" id="PRO_5040996702" evidence="10">
    <location>
        <begin position="22"/>
        <end position="452"/>
    </location>
</feature>
<keyword evidence="4 10" id="KW-0732">Signal</keyword>
<dbReference type="Gene3D" id="3.80.10.10">
    <property type="entry name" value="Ribonuclease Inhibitor"/>
    <property type="match status" value="2"/>
</dbReference>
<evidence type="ECO:0000256" key="5">
    <source>
        <dbReference type="ARBA" id="ARBA00022737"/>
    </source>
</evidence>
<feature type="signal peptide" evidence="10">
    <location>
        <begin position="1"/>
        <end position="21"/>
    </location>
</feature>
<evidence type="ECO:0000256" key="1">
    <source>
        <dbReference type="ARBA" id="ARBA00004167"/>
    </source>
</evidence>
<dbReference type="InterPro" id="IPR032675">
    <property type="entry name" value="LRR_dom_sf"/>
</dbReference>
<evidence type="ECO:0000256" key="3">
    <source>
        <dbReference type="ARBA" id="ARBA00022692"/>
    </source>
</evidence>
<evidence type="ECO:0000256" key="4">
    <source>
        <dbReference type="ARBA" id="ARBA00022729"/>
    </source>
</evidence>
<dbReference type="SUPFAM" id="SSF52058">
    <property type="entry name" value="L domain-like"/>
    <property type="match status" value="1"/>
</dbReference>
<dbReference type="Pfam" id="PF08263">
    <property type="entry name" value="LRRNT_2"/>
    <property type="match status" value="2"/>
</dbReference>
<dbReference type="PRINTS" id="PR00019">
    <property type="entry name" value="LEURICHRPT"/>
</dbReference>
<dbReference type="SMART" id="SM00369">
    <property type="entry name" value="LRR_TYP"/>
    <property type="match status" value="3"/>
</dbReference>
<gene>
    <name evidence="13" type="primary">LOC108829606</name>
</gene>
<dbReference type="InterPro" id="IPR013210">
    <property type="entry name" value="LRR_N_plant-typ"/>
</dbReference>
<evidence type="ECO:0000256" key="10">
    <source>
        <dbReference type="SAM" id="SignalP"/>
    </source>
</evidence>
<accession>A0A6J0LEW2</accession>
<dbReference type="Pfam" id="PF00560">
    <property type="entry name" value="LRR_1"/>
    <property type="match status" value="3"/>
</dbReference>
<keyword evidence="6" id="KW-1133">Transmembrane helix</keyword>
<dbReference type="InterPro" id="IPR052422">
    <property type="entry name" value="Auxin_Ser/Thr_Kinase"/>
</dbReference>
<evidence type="ECO:0000256" key="6">
    <source>
        <dbReference type="ARBA" id="ARBA00022989"/>
    </source>
</evidence>
<evidence type="ECO:0000256" key="8">
    <source>
        <dbReference type="ARBA" id="ARBA00023170"/>
    </source>
</evidence>
<proteinExistence type="predicted"/>
<keyword evidence="7" id="KW-0472">Membrane</keyword>
<dbReference type="FunFam" id="3.80.10.10:FF:000129">
    <property type="entry name" value="Leucine-rich repeat receptor-like kinase"/>
    <property type="match status" value="1"/>
</dbReference>
<dbReference type="OrthoDB" id="1729886at2759"/>
<keyword evidence="8" id="KW-0675">Receptor</keyword>
<keyword evidence="5" id="KW-0677">Repeat</keyword>
<keyword evidence="2" id="KW-0433">Leucine-rich repeat</keyword>
<dbReference type="InterPro" id="IPR001611">
    <property type="entry name" value="Leu-rich_rpt"/>
</dbReference>
<dbReference type="RefSeq" id="XP_018458735.2">
    <property type="nucleotide sequence ID" value="XM_018603233.2"/>
</dbReference>
<keyword evidence="9" id="KW-0325">Glycoprotein</keyword>
<dbReference type="PANTHER" id="PTHR47986">
    <property type="entry name" value="OSJNBA0070M12.3 PROTEIN"/>
    <property type="match status" value="1"/>
</dbReference>
<name>A0A6J0LEW2_RAPSA</name>